<proteinExistence type="predicted"/>
<organism evidence="7 8">
    <name type="scientific">Sporormia fimetaria CBS 119925</name>
    <dbReference type="NCBI Taxonomy" id="1340428"/>
    <lineage>
        <taxon>Eukaryota</taxon>
        <taxon>Fungi</taxon>
        <taxon>Dikarya</taxon>
        <taxon>Ascomycota</taxon>
        <taxon>Pezizomycotina</taxon>
        <taxon>Dothideomycetes</taxon>
        <taxon>Pleosporomycetidae</taxon>
        <taxon>Pleosporales</taxon>
        <taxon>Sporormiaceae</taxon>
        <taxon>Sporormia</taxon>
    </lineage>
</organism>
<evidence type="ECO:0000256" key="3">
    <source>
        <dbReference type="ARBA" id="ARBA00022833"/>
    </source>
</evidence>
<feature type="transmembrane region" description="Helical" evidence="5">
    <location>
        <begin position="20"/>
        <end position="43"/>
    </location>
</feature>
<dbReference type="GO" id="GO:0008270">
    <property type="term" value="F:zinc ion binding"/>
    <property type="evidence" value="ECO:0007669"/>
    <property type="project" value="UniProtKB-KW"/>
</dbReference>
<sequence length="159" mass="17628">MGTNTTGQASVDQRKESTTAIAVVLPSIFAIVLLMILAIAFVLPRLSGRESEASKAERTKRRMARLEEHARAQHFGDWSAQQGLASIGADTVCVICLDEIDLDAQIRPLRCCHIFHQTCLDDWYGRLNEYCPLCHRAIIPGTKEMVKKAPQPPPVAFLV</sequence>
<keyword evidence="2 4" id="KW-0863">Zinc-finger</keyword>
<evidence type="ECO:0000256" key="1">
    <source>
        <dbReference type="ARBA" id="ARBA00022723"/>
    </source>
</evidence>
<name>A0A6A6VLN4_9PLEO</name>
<feature type="domain" description="RING-type" evidence="6">
    <location>
        <begin position="93"/>
        <end position="135"/>
    </location>
</feature>
<keyword evidence="5" id="KW-1133">Transmembrane helix</keyword>
<dbReference type="EMBL" id="MU006562">
    <property type="protein sequence ID" value="KAF2751485.1"/>
    <property type="molecule type" value="Genomic_DNA"/>
</dbReference>
<evidence type="ECO:0000259" key="6">
    <source>
        <dbReference type="PROSITE" id="PS50089"/>
    </source>
</evidence>
<reference evidence="7" key="1">
    <citation type="journal article" date="2020" name="Stud. Mycol.">
        <title>101 Dothideomycetes genomes: a test case for predicting lifestyles and emergence of pathogens.</title>
        <authorList>
            <person name="Haridas S."/>
            <person name="Albert R."/>
            <person name="Binder M."/>
            <person name="Bloem J."/>
            <person name="Labutti K."/>
            <person name="Salamov A."/>
            <person name="Andreopoulos B."/>
            <person name="Baker S."/>
            <person name="Barry K."/>
            <person name="Bills G."/>
            <person name="Bluhm B."/>
            <person name="Cannon C."/>
            <person name="Castanera R."/>
            <person name="Culley D."/>
            <person name="Daum C."/>
            <person name="Ezra D."/>
            <person name="Gonzalez J."/>
            <person name="Henrissat B."/>
            <person name="Kuo A."/>
            <person name="Liang C."/>
            <person name="Lipzen A."/>
            <person name="Lutzoni F."/>
            <person name="Magnuson J."/>
            <person name="Mondo S."/>
            <person name="Nolan M."/>
            <person name="Ohm R."/>
            <person name="Pangilinan J."/>
            <person name="Park H.-J."/>
            <person name="Ramirez L."/>
            <person name="Alfaro M."/>
            <person name="Sun H."/>
            <person name="Tritt A."/>
            <person name="Yoshinaga Y."/>
            <person name="Zwiers L.-H."/>
            <person name="Turgeon B."/>
            <person name="Goodwin S."/>
            <person name="Spatafora J."/>
            <person name="Crous P."/>
            <person name="Grigoriev I."/>
        </authorList>
    </citation>
    <scope>NUCLEOTIDE SEQUENCE</scope>
    <source>
        <strain evidence="7">CBS 119925</strain>
    </source>
</reference>
<dbReference type="GO" id="GO:0061630">
    <property type="term" value="F:ubiquitin protein ligase activity"/>
    <property type="evidence" value="ECO:0007669"/>
    <property type="project" value="TreeGrafter"/>
</dbReference>
<evidence type="ECO:0000256" key="4">
    <source>
        <dbReference type="PROSITE-ProRule" id="PRU00175"/>
    </source>
</evidence>
<dbReference type="OrthoDB" id="8062037at2759"/>
<dbReference type="Gene3D" id="3.30.40.10">
    <property type="entry name" value="Zinc/RING finger domain, C3HC4 (zinc finger)"/>
    <property type="match status" value="1"/>
</dbReference>
<evidence type="ECO:0000313" key="8">
    <source>
        <dbReference type="Proteomes" id="UP000799440"/>
    </source>
</evidence>
<keyword evidence="8" id="KW-1185">Reference proteome</keyword>
<dbReference type="InterPro" id="IPR013083">
    <property type="entry name" value="Znf_RING/FYVE/PHD"/>
</dbReference>
<dbReference type="SUPFAM" id="SSF57850">
    <property type="entry name" value="RING/U-box"/>
    <property type="match status" value="1"/>
</dbReference>
<dbReference type="PANTHER" id="PTHR45969">
    <property type="entry name" value="RING ZINC FINGER PROTEIN-RELATED"/>
    <property type="match status" value="1"/>
</dbReference>
<dbReference type="Pfam" id="PF13639">
    <property type="entry name" value="zf-RING_2"/>
    <property type="match status" value="1"/>
</dbReference>
<dbReference type="InterPro" id="IPR001841">
    <property type="entry name" value="Znf_RING"/>
</dbReference>
<dbReference type="Proteomes" id="UP000799440">
    <property type="component" value="Unassembled WGS sequence"/>
</dbReference>
<protein>
    <recommendedName>
        <fullName evidence="6">RING-type domain-containing protein</fullName>
    </recommendedName>
</protein>
<keyword evidence="5" id="KW-0472">Membrane</keyword>
<dbReference type="SMART" id="SM00184">
    <property type="entry name" value="RING"/>
    <property type="match status" value="1"/>
</dbReference>
<dbReference type="GO" id="GO:0016567">
    <property type="term" value="P:protein ubiquitination"/>
    <property type="evidence" value="ECO:0007669"/>
    <property type="project" value="TreeGrafter"/>
</dbReference>
<dbReference type="PANTHER" id="PTHR45969:SF69">
    <property type="entry name" value="FINGER DOMAIN PROTEIN, PUTATIVE (AFU_ORTHOLOGUE AFUA_3G12190)-RELATED"/>
    <property type="match status" value="1"/>
</dbReference>
<evidence type="ECO:0000256" key="2">
    <source>
        <dbReference type="ARBA" id="ARBA00022771"/>
    </source>
</evidence>
<accession>A0A6A6VLN4</accession>
<evidence type="ECO:0000256" key="5">
    <source>
        <dbReference type="SAM" id="Phobius"/>
    </source>
</evidence>
<keyword evidence="3" id="KW-0862">Zinc</keyword>
<evidence type="ECO:0000313" key="7">
    <source>
        <dbReference type="EMBL" id="KAF2751485.1"/>
    </source>
</evidence>
<keyword evidence="1" id="KW-0479">Metal-binding</keyword>
<dbReference type="PROSITE" id="PS50089">
    <property type="entry name" value="ZF_RING_2"/>
    <property type="match status" value="1"/>
</dbReference>
<gene>
    <name evidence="7" type="ORF">M011DRAFT_115587</name>
</gene>
<keyword evidence="5" id="KW-0812">Transmembrane</keyword>
<dbReference type="AlphaFoldDB" id="A0A6A6VLN4"/>